<organism evidence="1 2">
    <name type="scientific">Arachis hypogaea</name>
    <name type="common">Peanut</name>
    <dbReference type="NCBI Taxonomy" id="3818"/>
    <lineage>
        <taxon>Eukaryota</taxon>
        <taxon>Viridiplantae</taxon>
        <taxon>Streptophyta</taxon>
        <taxon>Embryophyta</taxon>
        <taxon>Tracheophyta</taxon>
        <taxon>Spermatophyta</taxon>
        <taxon>Magnoliopsida</taxon>
        <taxon>eudicotyledons</taxon>
        <taxon>Gunneridae</taxon>
        <taxon>Pentapetalae</taxon>
        <taxon>rosids</taxon>
        <taxon>fabids</taxon>
        <taxon>Fabales</taxon>
        <taxon>Fabaceae</taxon>
        <taxon>Papilionoideae</taxon>
        <taxon>50 kb inversion clade</taxon>
        <taxon>dalbergioids sensu lato</taxon>
        <taxon>Dalbergieae</taxon>
        <taxon>Pterocarpus clade</taxon>
        <taxon>Arachis</taxon>
    </lineage>
</organism>
<dbReference type="EMBL" id="SDMP01000019">
    <property type="protein sequence ID" value="RYQ91889.1"/>
    <property type="molecule type" value="Genomic_DNA"/>
</dbReference>
<evidence type="ECO:0008006" key="3">
    <source>
        <dbReference type="Google" id="ProtNLM"/>
    </source>
</evidence>
<sequence>MLLRTQLFGYKSGTHLHIRWLPYVARFKDMGGYSWRSVALSWLYRCMCRVMNRNIVNCFSHGSSDGFLISGPLDMIPFASLWPRRDVIFMCYVVKSQLDCEREMISSCSLEAQDRSPSGWGCEYFVKSK</sequence>
<protein>
    <recommendedName>
        <fullName evidence="3">Aminotransferase-like plant mobile domain-containing protein</fullName>
    </recommendedName>
</protein>
<comment type="caution">
    <text evidence="1">The sequence shown here is derived from an EMBL/GenBank/DDBJ whole genome shotgun (WGS) entry which is preliminary data.</text>
</comment>
<name>A0A444XQ72_ARAHY</name>
<dbReference type="Proteomes" id="UP000289738">
    <property type="component" value="Chromosome B09"/>
</dbReference>
<accession>A0A444XQ72</accession>
<proteinExistence type="predicted"/>
<keyword evidence="2" id="KW-1185">Reference proteome</keyword>
<evidence type="ECO:0000313" key="2">
    <source>
        <dbReference type="Proteomes" id="UP000289738"/>
    </source>
</evidence>
<evidence type="ECO:0000313" key="1">
    <source>
        <dbReference type="EMBL" id="RYQ91889.1"/>
    </source>
</evidence>
<gene>
    <name evidence="1" type="ORF">Ahy_B09g097934</name>
</gene>
<dbReference type="AlphaFoldDB" id="A0A444XQ72"/>
<reference evidence="1 2" key="1">
    <citation type="submission" date="2019-01" db="EMBL/GenBank/DDBJ databases">
        <title>Sequencing of cultivated peanut Arachis hypogaea provides insights into genome evolution and oil improvement.</title>
        <authorList>
            <person name="Chen X."/>
        </authorList>
    </citation>
    <scope>NUCLEOTIDE SEQUENCE [LARGE SCALE GENOMIC DNA]</scope>
    <source>
        <strain evidence="2">cv. Fuhuasheng</strain>
        <tissue evidence="1">Leaves</tissue>
    </source>
</reference>